<feature type="coiled-coil region" evidence="8">
    <location>
        <begin position="319"/>
        <end position="346"/>
    </location>
</feature>
<dbReference type="PANTHER" id="PTHR43378">
    <property type="entry name" value="UDP-3-O-ACYLGLUCOSAMINE N-ACYLTRANSFERASE"/>
    <property type="match status" value="1"/>
</dbReference>
<keyword evidence="6 7" id="KW-0012">Acyltransferase</keyword>
<sequence length="353" mass="36371">MMSMPVYSLGQLAERLGATLRGAEDQPISGLATLQEAGPEQLSFLANAQYRKFLSGCQAGAVLLNAVDAEGYAGNALVVANPYLAYAELSHLFDRKPQALPGVHPTAVVAADAQVDASASIGAYAVVESGAQIAAGVTVGAHCVIGARSVIGEGGWLAPRVTLYHDVRIGKRVVIQSGAVIGGEGFGFANEKGVWQKIAQIGGVTIGDDVEIGANTTVDRGALSDTLIGNGVKLDNQIMIAHNVQIGDNTAMAGCAGISGSTKIGKNCMIAGGVGMVGHIEVCDNVFVTGMTMVTRSITEPGSYSSGTAMQPAAEWRKSAARIRQLDDMARRLQQLEKQLAAVTSAADTSSDA</sequence>
<dbReference type="Pfam" id="PF00132">
    <property type="entry name" value="Hexapep"/>
    <property type="match status" value="1"/>
</dbReference>
<dbReference type="EC" id="2.3.1.191" evidence="7"/>
<dbReference type="InterPro" id="IPR001451">
    <property type="entry name" value="Hexapep"/>
</dbReference>
<evidence type="ECO:0000256" key="3">
    <source>
        <dbReference type="ARBA" id="ARBA00022679"/>
    </source>
</evidence>
<comment type="pathway">
    <text evidence="7">Bacterial outer membrane biogenesis; LPS lipid A biosynthesis.</text>
</comment>
<comment type="subunit">
    <text evidence="7">Homotrimer.</text>
</comment>
<protein>
    <recommendedName>
        <fullName evidence="7">UDP-3-O-acylglucosamine N-acyltransferase</fullName>
        <ecNumber evidence="7">2.3.1.191</ecNumber>
    </recommendedName>
</protein>
<keyword evidence="11" id="KW-1185">Reference proteome</keyword>
<dbReference type="PROSITE" id="PS00101">
    <property type="entry name" value="HEXAPEP_TRANSFERASES"/>
    <property type="match status" value="1"/>
</dbReference>
<dbReference type="Gene3D" id="3.40.1390.10">
    <property type="entry name" value="MurE/MurF, N-terminal domain"/>
    <property type="match status" value="1"/>
</dbReference>
<organism evidence="10 11">
    <name type="scientific">Pseudomonas spirodelae</name>
    <dbReference type="NCBI Taxonomy" id="3101751"/>
    <lineage>
        <taxon>Bacteria</taxon>
        <taxon>Pseudomonadati</taxon>
        <taxon>Pseudomonadota</taxon>
        <taxon>Gammaproteobacteria</taxon>
        <taxon>Pseudomonadales</taxon>
        <taxon>Pseudomonadaceae</taxon>
        <taxon>Pseudomonas</taxon>
    </lineage>
</organism>
<keyword evidence="3 7" id="KW-0808">Transferase</keyword>
<reference evidence="10 11" key="1">
    <citation type="submission" date="2023-12" db="EMBL/GenBank/DDBJ databases">
        <title>Pseudomonas sp. T5W1.</title>
        <authorList>
            <person name="Maltman C."/>
        </authorList>
    </citation>
    <scope>NUCLEOTIDE SEQUENCE [LARGE SCALE GENOMIC DNA]</scope>
    <source>
        <strain evidence="10 11">T5W1</strain>
    </source>
</reference>
<evidence type="ECO:0000256" key="2">
    <source>
        <dbReference type="ARBA" id="ARBA00022556"/>
    </source>
</evidence>
<comment type="similarity">
    <text evidence="7">Belongs to the transferase hexapeptide repeat family. LpxD subfamily.</text>
</comment>
<dbReference type="CDD" id="cd03352">
    <property type="entry name" value="LbH_LpxD"/>
    <property type="match status" value="1"/>
</dbReference>
<proteinExistence type="inferred from homology"/>
<comment type="caution">
    <text evidence="10">The sequence shown here is derived from an EMBL/GenBank/DDBJ whole genome shotgun (WGS) entry which is preliminary data.</text>
</comment>
<feature type="domain" description="UDP-3-O-[3-hydroxymyristoyl] glucosamine N-acyltransferase non-repeat region" evidence="9">
    <location>
        <begin position="25"/>
        <end position="92"/>
    </location>
</feature>
<evidence type="ECO:0000256" key="7">
    <source>
        <dbReference type="HAMAP-Rule" id="MF_00523"/>
    </source>
</evidence>
<evidence type="ECO:0000256" key="8">
    <source>
        <dbReference type="SAM" id="Coils"/>
    </source>
</evidence>
<dbReference type="HAMAP" id="MF_00523">
    <property type="entry name" value="LpxD"/>
    <property type="match status" value="1"/>
</dbReference>
<keyword evidence="1 7" id="KW-0444">Lipid biosynthesis</keyword>
<dbReference type="InterPro" id="IPR018357">
    <property type="entry name" value="Hexapep_transf_CS"/>
</dbReference>
<name>A0ABU5P6G9_9PSED</name>
<dbReference type="Gene3D" id="2.160.10.10">
    <property type="entry name" value="Hexapeptide repeat proteins"/>
    <property type="match status" value="1"/>
</dbReference>
<evidence type="ECO:0000313" key="11">
    <source>
        <dbReference type="Proteomes" id="UP001292571"/>
    </source>
</evidence>
<dbReference type="Proteomes" id="UP001292571">
    <property type="component" value="Unassembled WGS sequence"/>
</dbReference>
<evidence type="ECO:0000256" key="5">
    <source>
        <dbReference type="ARBA" id="ARBA00023098"/>
    </source>
</evidence>
<comment type="function">
    <text evidence="7">Catalyzes the N-acylation of UDP-3-O-acylglucosamine using 3-hydroxyacyl-ACP as the acyl donor. Is involved in the biosynthesis of lipid A, a phosphorylated glycolipid that anchors the lipopolysaccharide to the outer membrane of the cell.</text>
</comment>
<evidence type="ECO:0000256" key="4">
    <source>
        <dbReference type="ARBA" id="ARBA00022737"/>
    </source>
</evidence>
<evidence type="ECO:0000256" key="1">
    <source>
        <dbReference type="ARBA" id="ARBA00022516"/>
    </source>
</evidence>
<gene>
    <name evidence="7 10" type="primary">lpxD</name>
    <name evidence="10" type="ORF">SOP97_05415</name>
</gene>
<dbReference type="RefSeq" id="WP_322948619.1">
    <property type="nucleotide sequence ID" value="NZ_JAYEET010000013.1"/>
</dbReference>
<dbReference type="EMBL" id="JAYEET010000013">
    <property type="protein sequence ID" value="MEA1605259.1"/>
    <property type="molecule type" value="Genomic_DNA"/>
</dbReference>
<dbReference type="SUPFAM" id="SSF51161">
    <property type="entry name" value="Trimeric LpxA-like enzymes"/>
    <property type="match status" value="1"/>
</dbReference>
<keyword evidence="8" id="KW-0175">Coiled coil</keyword>
<keyword evidence="4 7" id="KW-0677">Repeat</keyword>
<dbReference type="Gene3D" id="1.20.5.170">
    <property type="match status" value="1"/>
</dbReference>
<keyword evidence="5 7" id="KW-0443">Lipid metabolism</keyword>
<keyword evidence="2 7" id="KW-0441">Lipid A biosynthesis</keyword>
<dbReference type="PANTHER" id="PTHR43378:SF2">
    <property type="entry name" value="UDP-3-O-ACYLGLUCOSAMINE N-ACYLTRANSFERASE 1, MITOCHONDRIAL-RELATED"/>
    <property type="match status" value="1"/>
</dbReference>
<dbReference type="Pfam" id="PF04613">
    <property type="entry name" value="LpxD"/>
    <property type="match status" value="1"/>
</dbReference>
<evidence type="ECO:0000259" key="9">
    <source>
        <dbReference type="Pfam" id="PF04613"/>
    </source>
</evidence>
<comment type="catalytic activity">
    <reaction evidence="7">
        <text>a UDP-3-O-[(3R)-3-hydroxyacyl]-alpha-D-glucosamine + a (3R)-hydroxyacyl-[ACP] = a UDP-2-N,3-O-bis[(3R)-3-hydroxyacyl]-alpha-D-glucosamine + holo-[ACP] + H(+)</text>
        <dbReference type="Rhea" id="RHEA:53836"/>
        <dbReference type="Rhea" id="RHEA-COMP:9685"/>
        <dbReference type="Rhea" id="RHEA-COMP:9945"/>
        <dbReference type="ChEBI" id="CHEBI:15378"/>
        <dbReference type="ChEBI" id="CHEBI:64479"/>
        <dbReference type="ChEBI" id="CHEBI:78827"/>
        <dbReference type="ChEBI" id="CHEBI:137740"/>
        <dbReference type="ChEBI" id="CHEBI:137748"/>
        <dbReference type="EC" id="2.3.1.191"/>
    </reaction>
</comment>
<dbReference type="GO" id="GO:0103118">
    <property type="term" value="F:UDP-3-O-[(3R)-3-hydroxyacyl]-glucosamine N-acyltransferase activity"/>
    <property type="evidence" value="ECO:0007669"/>
    <property type="project" value="UniProtKB-EC"/>
</dbReference>
<accession>A0ABU5P6G9</accession>
<dbReference type="InterPro" id="IPR007691">
    <property type="entry name" value="LpxD"/>
</dbReference>
<dbReference type="InterPro" id="IPR011004">
    <property type="entry name" value="Trimer_LpxA-like_sf"/>
</dbReference>
<dbReference type="NCBIfam" id="NF002060">
    <property type="entry name" value="PRK00892.1"/>
    <property type="match status" value="1"/>
</dbReference>
<dbReference type="InterPro" id="IPR020573">
    <property type="entry name" value="UDP_GlcNAc_AcTrfase_non-rep"/>
</dbReference>
<feature type="active site" description="Proton acceptor" evidence="7">
    <location>
        <position position="242"/>
    </location>
</feature>
<dbReference type="NCBIfam" id="TIGR01853">
    <property type="entry name" value="lipid_A_lpxD"/>
    <property type="match status" value="1"/>
</dbReference>
<evidence type="ECO:0000256" key="6">
    <source>
        <dbReference type="ARBA" id="ARBA00023315"/>
    </source>
</evidence>
<evidence type="ECO:0000313" key="10">
    <source>
        <dbReference type="EMBL" id="MEA1605259.1"/>
    </source>
</evidence>